<dbReference type="CDD" id="cd00104">
    <property type="entry name" value="KAZAL_FS"/>
    <property type="match status" value="1"/>
</dbReference>
<dbReference type="Gene3D" id="4.10.800.10">
    <property type="entry name" value="Thyroglobulin type-1"/>
    <property type="match status" value="2"/>
</dbReference>
<feature type="domain" description="Kazal-like" evidence="12">
    <location>
        <begin position="90"/>
        <end position="142"/>
    </location>
</feature>
<feature type="compositionally biased region" description="Polar residues" evidence="10">
    <location>
        <begin position="223"/>
        <end position="233"/>
    </location>
</feature>
<name>H9GFL7_ANOCA</name>
<evidence type="ECO:0008006" key="15">
    <source>
        <dbReference type="Google" id="ProtNLM"/>
    </source>
</evidence>
<dbReference type="InterPro" id="IPR018247">
    <property type="entry name" value="EF_Hand_1_Ca_BS"/>
</dbReference>
<dbReference type="Proteomes" id="UP000001646">
    <property type="component" value="Unplaced"/>
</dbReference>
<keyword evidence="8" id="KW-0325">Glycoprotein</keyword>
<evidence type="ECO:0000259" key="12">
    <source>
        <dbReference type="PROSITE" id="PS51465"/>
    </source>
</evidence>
<dbReference type="SMART" id="SM00280">
    <property type="entry name" value="KAZAL"/>
    <property type="match status" value="1"/>
</dbReference>
<dbReference type="InterPro" id="IPR002350">
    <property type="entry name" value="Kazal_dom"/>
</dbReference>
<keyword evidence="6" id="KW-0106">Calcium</keyword>
<reference evidence="13" key="1">
    <citation type="submission" date="2009-12" db="EMBL/GenBank/DDBJ databases">
        <title>The Genome Sequence of Anolis carolinensis (Green Anole Lizard).</title>
        <authorList>
            <consortium name="The Genome Sequencing Platform"/>
            <person name="Di Palma F."/>
            <person name="Alfoldi J."/>
            <person name="Heiman D."/>
            <person name="Young S."/>
            <person name="Grabherr M."/>
            <person name="Johnson J."/>
            <person name="Lander E.S."/>
            <person name="Lindblad-Toh K."/>
        </authorList>
    </citation>
    <scope>NUCLEOTIDE SEQUENCE [LARGE SCALE GENOMIC DNA]</scope>
    <source>
        <strain evidence="13">JBL SC #1</strain>
    </source>
</reference>
<keyword evidence="4" id="KW-0732">Signal</keyword>
<dbReference type="GO" id="GO:0008201">
    <property type="term" value="F:heparin binding"/>
    <property type="evidence" value="ECO:0000318"/>
    <property type="project" value="GO_Central"/>
</dbReference>
<comment type="caution">
    <text evidence="9">Lacks conserved residue(s) required for the propagation of feature annotation.</text>
</comment>
<dbReference type="eggNOG" id="KOG4578">
    <property type="taxonomic scope" value="Eukaryota"/>
</dbReference>
<keyword evidence="7 9" id="KW-1015">Disulfide bond</keyword>
<dbReference type="PANTHER" id="PTHR12352:SF13">
    <property type="entry name" value="SPARC-RELATED MODULAR CALCIUM-BINDING PROTEIN 1"/>
    <property type="match status" value="1"/>
</dbReference>
<reference evidence="13" key="3">
    <citation type="submission" date="2025-09" db="UniProtKB">
        <authorList>
            <consortium name="Ensembl"/>
        </authorList>
    </citation>
    <scope>IDENTIFICATION</scope>
</reference>
<dbReference type="PANTHER" id="PTHR12352">
    <property type="entry name" value="SECRETED MODULAR CALCIUM-BINDING PROTEIN"/>
    <property type="match status" value="1"/>
</dbReference>
<protein>
    <recommendedName>
        <fullName evidence="15">SPARC related modular calcium binding 2</fullName>
    </recommendedName>
</protein>
<dbReference type="PROSITE" id="PS00484">
    <property type="entry name" value="THYROGLOBULIN_1_1"/>
    <property type="match status" value="1"/>
</dbReference>
<evidence type="ECO:0000256" key="3">
    <source>
        <dbReference type="ARBA" id="ARBA00022723"/>
    </source>
</evidence>
<dbReference type="PROSITE" id="PS00018">
    <property type="entry name" value="EF_HAND_1"/>
    <property type="match status" value="1"/>
</dbReference>
<evidence type="ECO:0000256" key="9">
    <source>
        <dbReference type="PROSITE-ProRule" id="PRU00500"/>
    </source>
</evidence>
<dbReference type="InterPro" id="IPR036058">
    <property type="entry name" value="Kazal_dom_sf"/>
</dbReference>
<evidence type="ECO:0000313" key="14">
    <source>
        <dbReference type="Proteomes" id="UP000001646"/>
    </source>
</evidence>
<dbReference type="SUPFAM" id="SSF100895">
    <property type="entry name" value="Kazal-type serine protease inhibitors"/>
    <property type="match status" value="1"/>
</dbReference>
<evidence type="ECO:0000256" key="6">
    <source>
        <dbReference type="ARBA" id="ARBA00022837"/>
    </source>
</evidence>
<proteinExistence type="predicted"/>
<dbReference type="Pfam" id="PF10591">
    <property type="entry name" value="SPARC_Ca_bdg"/>
    <property type="match status" value="1"/>
</dbReference>
<evidence type="ECO:0000256" key="4">
    <source>
        <dbReference type="ARBA" id="ARBA00022729"/>
    </source>
</evidence>
<feature type="disulfide bond" evidence="9">
    <location>
        <begin position="199"/>
        <end position="219"/>
    </location>
</feature>
<dbReference type="InterPro" id="IPR051950">
    <property type="entry name" value="Dev_reg/Prot_inhib"/>
</dbReference>
<dbReference type="InterPro" id="IPR011992">
    <property type="entry name" value="EF-hand-dom_pair"/>
</dbReference>
<evidence type="ECO:0000256" key="8">
    <source>
        <dbReference type="ARBA" id="ARBA00023180"/>
    </source>
</evidence>
<dbReference type="Gene3D" id="1.10.238.10">
    <property type="entry name" value="EF-hand"/>
    <property type="match status" value="1"/>
</dbReference>
<keyword evidence="2" id="KW-0964">Secreted</keyword>
<dbReference type="SUPFAM" id="SSF57610">
    <property type="entry name" value="Thyroglobulin type-1 domain"/>
    <property type="match status" value="2"/>
</dbReference>
<dbReference type="GO" id="GO:0005615">
    <property type="term" value="C:extracellular space"/>
    <property type="evidence" value="ECO:0000318"/>
    <property type="project" value="GO_Central"/>
</dbReference>
<keyword evidence="5" id="KW-0677">Repeat</keyword>
<dbReference type="SMART" id="SM00211">
    <property type="entry name" value="TY"/>
    <property type="match status" value="2"/>
</dbReference>
<dbReference type="PROSITE" id="PS51465">
    <property type="entry name" value="KAZAL_2"/>
    <property type="match status" value="1"/>
</dbReference>
<dbReference type="HOGENOM" id="CLU_023483_0_0_1"/>
<dbReference type="InterPro" id="IPR036857">
    <property type="entry name" value="Thyroglobulin_1_sf"/>
</dbReference>
<evidence type="ECO:0000259" key="11">
    <source>
        <dbReference type="PROSITE" id="PS51162"/>
    </source>
</evidence>
<feature type="disulfide bond" evidence="9">
    <location>
        <begin position="190"/>
        <end position="197"/>
    </location>
</feature>
<evidence type="ECO:0000256" key="10">
    <source>
        <dbReference type="SAM" id="MobiDB-lite"/>
    </source>
</evidence>
<dbReference type="GO" id="GO:0005509">
    <property type="term" value="F:calcium ion binding"/>
    <property type="evidence" value="ECO:0007669"/>
    <property type="project" value="InterPro"/>
</dbReference>
<evidence type="ECO:0000313" key="13">
    <source>
        <dbReference type="Ensembl" id="ENSACAP00000009592.3"/>
    </source>
</evidence>
<gene>
    <name evidence="13" type="primary">LOC100562657</name>
</gene>
<dbReference type="Pfam" id="PF07648">
    <property type="entry name" value="Kazal_2"/>
    <property type="match status" value="1"/>
</dbReference>
<dbReference type="InterPro" id="IPR000716">
    <property type="entry name" value="Thyroglobulin_1"/>
</dbReference>
<evidence type="ECO:0000256" key="7">
    <source>
        <dbReference type="ARBA" id="ARBA00023157"/>
    </source>
</evidence>
<feature type="disulfide bond" evidence="9">
    <location>
        <begin position="323"/>
        <end position="330"/>
    </location>
</feature>
<comment type="subcellular location">
    <subcellularLocation>
        <location evidence="1">Secreted</location>
        <location evidence="1">Extracellular space</location>
        <location evidence="1">Extracellular matrix</location>
    </subcellularLocation>
</comment>
<keyword evidence="14" id="KW-1185">Reference proteome</keyword>
<evidence type="ECO:0000256" key="5">
    <source>
        <dbReference type="ARBA" id="ARBA00022737"/>
    </source>
</evidence>
<dbReference type="SUPFAM" id="SSF47473">
    <property type="entry name" value="EF-hand"/>
    <property type="match status" value="1"/>
</dbReference>
<keyword evidence="3" id="KW-0479">Metal-binding</keyword>
<evidence type="ECO:0000256" key="1">
    <source>
        <dbReference type="ARBA" id="ARBA00004498"/>
    </source>
</evidence>
<dbReference type="PROSITE" id="PS51162">
    <property type="entry name" value="THYROGLOBULIN_1_2"/>
    <property type="match status" value="2"/>
</dbReference>
<evidence type="ECO:0000256" key="2">
    <source>
        <dbReference type="ARBA" id="ARBA00022525"/>
    </source>
</evidence>
<dbReference type="InterPro" id="IPR019577">
    <property type="entry name" value="SPARC/Testican_Ca-bd-dom"/>
</dbReference>
<feature type="domain" description="Thyroglobulin type-1" evidence="11">
    <location>
        <begin position="285"/>
        <end position="353"/>
    </location>
</feature>
<dbReference type="Bgee" id="ENSACAG00000009748">
    <property type="expression patterns" value="Expressed in skeletal muscle tissue and 4 other cell types or tissues"/>
</dbReference>
<dbReference type="AlphaFoldDB" id="H9GFL7"/>
<dbReference type="FunFam" id="4.10.800.10:FF:000004">
    <property type="entry name" value="SPARC-related modular calcium-binding protein 1"/>
    <property type="match status" value="1"/>
</dbReference>
<dbReference type="Gene3D" id="3.30.60.30">
    <property type="match status" value="1"/>
</dbReference>
<organism evidence="13 14">
    <name type="scientific">Anolis carolinensis</name>
    <name type="common">Green anole</name>
    <name type="synonym">American chameleon</name>
    <dbReference type="NCBI Taxonomy" id="28377"/>
    <lineage>
        <taxon>Eukaryota</taxon>
        <taxon>Metazoa</taxon>
        <taxon>Chordata</taxon>
        <taxon>Craniata</taxon>
        <taxon>Vertebrata</taxon>
        <taxon>Euteleostomi</taxon>
        <taxon>Lepidosauria</taxon>
        <taxon>Squamata</taxon>
        <taxon>Bifurcata</taxon>
        <taxon>Unidentata</taxon>
        <taxon>Episquamata</taxon>
        <taxon>Toxicofera</taxon>
        <taxon>Iguania</taxon>
        <taxon>Dactyloidae</taxon>
        <taxon>Anolis</taxon>
    </lineage>
</organism>
<dbReference type="Ensembl" id="ENSACAT00000009789.4">
    <property type="protein sequence ID" value="ENSACAP00000009592.3"/>
    <property type="gene ID" value="ENSACAG00000009748.4"/>
</dbReference>
<dbReference type="GO" id="GO:0005604">
    <property type="term" value="C:basement membrane"/>
    <property type="evidence" value="ECO:0000318"/>
    <property type="project" value="GO_Central"/>
</dbReference>
<dbReference type="CDD" id="cd00191">
    <property type="entry name" value="TY"/>
    <property type="match status" value="2"/>
</dbReference>
<dbReference type="InParanoid" id="H9GFL7"/>
<dbReference type="GO" id="GO:0050840">
    <property type="term" value="F:extracellular matrix binding"/>
    <property type="evidence" value="ECO:0000318"/>
    <property type="project" value="GO_Central"/>
</dbReference>
<dbReference type="Pfam" id="PF00086">
    <property type="entry name" value="Thyroglobulin_1"/>
    <property type="match status" value="2"/>
</dbReference>
<feature type="domain" description="Thyroglobulin type-1" evidence="11">
    <location>
        <begin position="153"/>
        <end position="219"/>
    </location>
</feature>
<accession>H9GFL7</accession>
<feature type="region of interest" description="Disordered" evidence="10">
    <location>
        <begin position="223"/>
        <end position="259"/>
    </location>
</feature>
<dbReference type="CDD" id="cd16234">
    <property type="entry name" value="EFh_SPARC_SMOC"/>
    <property type="match status" value="1"/>
</dbReference>
<reference evidence="13" key="2">
    <citation type="submission" date="2025-08" db="UniProtKB">
        <authorList>
            <consortium name="Ensembl"/>
        </authorList>
    </citation>
    <scope>IDENTIFICATION</scope>
</reference>
<dbReference type="GO" id="GO:0030198">
    <property type="term" value="P:extracellular matrix organization"/>
    <property type="evidence" value="ECO:0000318"/>
    <property type="project" value="GO_Central"/>
</dbReference>
<sequence>MLLLPAVAAPRGLDHLREKCNDMWGEAGGAGGWPGWGGMNLYMRQPSCEAPLRDLSLCTMACVLWLLLVVPKLAAPLRWDTSPFIISESDRGESACPLECPHERGRPICGSDGKLYKSPCLFQRARCRDPSLEALPRFRCGVAAHREPNSANLTRCQEDRMAALSQSRRQAHGTYVPECDEGGSFQQVQCHKQTGYCWCSTPEGKPISGTSVLNGTPNCTGSYTVRTSWQDPNSSRREEGVRPRPTAPSPLPHKQEEGTSLPFLIPIIIPDFKPNRTVKQIQDYPPSCEQERREAIDEARQHQQEGTFIPECEGDGTYKAVQCHQATGYCWCVRTDTGRPVPGTSTRNFPPDCELDTAAKSTEMGSLYRDRTLPGCPGPKKAEFLSNLIKALATDMLQSRMMPVPYRRLSEGLAGPSLEERAVRWQFVRLDKDFSNSISERELRPLKLYMKKNTRPKRCVRKFLDYCDLNENKLISLHELKGCLGLS</sequence>
<dbReference type="GeneTree" id="ENSGT00390000018436"/>